<feature type="region of interest" description="Disordered" evidence="1">
    <location>
        <begin position="97"/>
        <end position="129"/>
    </location>
</feature>
<name>A0AAD2DAN1_EUPCR</name>
<comment type="caution">
    <text evidence="2">The sequence shown here is derived from an EMBL/GenBank/DDBJ whole genome shotgun (WGS) entry which is preliminary data.</text>
</comment>
<feature type="compositionally biased region" description="Basic and acidic residues" evidence="1">
    <location>
        <begin position="99"/>
        <end position="111"/>
    </location>
</feature>
<dbReference type="AlphaFoldDB" id="A0AAD2DAN1"/>
<dbReference type="Proteomes" id="UP001295684">
    <property type="component" value="Unassembled WGS sequence"/>
</dbReference>
<reference evidence="2" key="1">
    <citation type="submission" date="2023-07" db="EMBL/GenBank/DDBJ databases">
        <authorList>
            <consortium name="AG Swart"/>
            <person name="Singh M."/>
            <person name="Singh A."/>
            <person name="Seah K."/>
            <person name="Emmerich C."/>
        </authorList>
    </citation>
    <scope>NUCLEOTIDE SEQUENCE</scope>
    <source>
        <strain evidence="2">DP1</strain>
    </source>
</reference>
<evidence type="ECO:0000313" key="3">
    <source>
        <dbReference type="Proteomes" id="UP001295684"/>
    </source>
</evidence>
<dbReference type="EMBL" id="CAMPGE010028200">
    <property type="protein sequence ID" value="CAI2385748.1"/>
    <property type="molecule type" value="Genomic_DNA"/>
</dbReference>
<proteinExistence type="predicted"/>
<organism evidence="2 3">
    <name type="scientific">Euplotes crassus</name>
    <dbReference type="NCBI Taxonomy" id="5936"/>
    <lineage>
        <taxon>Eukaryota</taxon>
        <taxon>Sar</taxon>
        <taxon>Alveolata</taxon>
        <taxon>Ciliophora</taxon>
        <taxon>Intramacronucleata</taxon>
        <taxon>Spirotrichea</taxon>
        <taxon>Hypotrichia</taxon>
        <taxon>Euplotida</taxon>
        <taxon>Euplotidae</taxon>
        <taxon>Moneuplotes</taxon>
    </lineage>
</organism>
<sequence length="451" mass="53036">MQNLPENEESLTKSQIARTIMKTRNNKRLFSFQTDLEIEVARKPYYQRRIKQHGCANASTSEIDWVSGTFKPFEMTHLKDAKQRDLTQTKKFINSFKQKKPENKLYPEKNKPSFQPDSKPLKNPSNSTHVSYWNFNTKTQNLSKPLKIPSQHQRPTKLTTLKNSRLLLHLYSKNLRSKYIQKNSSILFKSRRKSNENYSGSKVNTRLGVQRFGITTAKEKSDIRVKNQRYSQKEFCQTSQVRPIKVIGENSRENTPHKIEVYTKSRNLPEDKTTQGEMSRTVYQSIDFRDGYFKIKKRKNHSRDMKSHYKTFNQRTKTNHKTHRADRLASQNHILFLKDNQEYKDMTSKSQLNAKVKLKGSLRKRKKTLILHGEHIQPRGNHSGSILHTYDSKIDPVMCYKDRQTNISPSNASFSSNERERLRASQNKFFTCPLERVEIIVRNSSKWSKNK</sequence>
<evidence type="ECO:0000256" key="1">
    <source>
        <dbReference type="SAM" id="MobiDB-lite"/>
    </source>
</evidence>
<evidence type="ECO:0000313" key="2">
    <source>
        <dbReference type="EMBL" id="CAI2385748.1"/>
    </source>
</evidence>
<keyword evidence="3" id="KW-1185">Reference proteome</keyword>
<accession>A0AAD2DAN1</accession>
<protein>
    <submittedName>
        <fullName evidence="2">Uncharacterized protein</fullName>
    </submittedName>
</protein>
<gene>
    <name evidence="2" type="ORF">ECRASSUSDP1_LOCUS27331</name>
</gene>